<dbReference type="OrthoDB" id="3364872at2759"/>
<feature type="non-terminal residue" evidence="3">
    <location>
        <position position="1"/>
    </location>
</feature>
<dbReference type="AlphaFoldDB" id="A0A3A2ZJJ7"/>
<sequence length="143" mass="15905">RPQPLASTQNSARVRAPELGKREQRAKKEKDEKLLERIGEEIGALKALEYAPTATNYIFKQMLKTKSIAESAGFNEFKQTKNICVSGPRSTAEANVTARMFKSKPVQGVMPGIMDEGDEKEKKRENAKARLDEEARAGGRGLR</sequence>
<comment type="caution">
    <text evidence="3">The sequence shown here is derived from an EMBL/GenBank/DDBJ whole genome shotgun (WGS) entry which is preliminary data.</text>
</comment>
<gene>
    <name evidence="3" type="ORF">PHISCL_10312</name>
</gene>
<accession>A0A3A2ZJJ7</accession>
<evidence type="ECO:0000256" key="1">
    <source>
        <dbReference type="SAM" id="MobiDB-lite"/>
    </source>
</evidence>
<dbReference type="Pfam" id="PF09073">
    <property type="entry name" value="BUD22"/>
    <property type="match status" value="1"/>
</dbReference>
<evidence type="ECO:0000313" key="4">
    <source>
        <dbReference type="Proteomes" id="UP000266188"/>
    </source>
</evidence>
<dbReference type="InterPro" id="IPR015158">
    <property type="entry name" value="Bud22_dom"/>
</dbReference>
<feature type="region of interest" description="Disordered" evidence="1">
    <location>
        <begin position="1"/>
        <end position="30"/>
    </location>
</feature>
<feature type="compositionally biased region" description="Basic and acidic residues" evidence="1">
    <location>
        <begin position="119"/>
        <end position="137"/>
    </location>
</feature>
<keyword evidence="4" id="KW-1185">Reference proteome</keyword>
<feature type="compositionally biased region" description="Basic and acidic residues" evidence="1">
    <location>
        <begin position="15"/>
        <end position="30"/>
    </location>
</feature>
<protein>
    <submittedName>
        <fullName evidence="3">Cellular morphogenesis protein</fullName>
    </submittedName>
</protein>
<proteinExistence type="predicted"/>
<feature type="region of interest" description="Disordered" evidence="1">
    <location>
        <begin position="107"/>
        <end position="143"/>
    </location>
</feature>
<dbReference type="EMBL" id="MVGC01001115">
    <property type="protein sequence ID" value="RJE17351.1"/>
    <property type="molecule type" value="Genomic_DNA"/>
</dbReference>
<feature type="compositionally biased region" description="Polar residues" evidence="1">
    <location>
        <begin position="1"/>
        <end position="12"/>
    </location>
</feature>
<feature type="domain" description="Bud22" evidence="2">
    <location>
        <begin position="18"/>
        <end position="121"/>
    </location>
</feature>
<evidence type="ECO:0000313" key="3">
    <source>
        <dbReference type="EMBL" id="RJE17351.1"/>
    </source>
</evidence>
<organism evidence="3 4">
    <name type="scientific">Aspergillus sclerotialis</name>
    <dbReference type="NCBI Taxonomy" id="2070753"/>
    <lineage>
        <taxon>Eukaryota</taxon>
        <taxon>Fungi</taxon>
        <taxon>Dikarya</taxon>
        <taxon>Ascomycota</taxon>
        <taxon>Pezizomycotina</taxon>
        <taxon>Eurotiomycetes</taxon>
        <taxon>Eurotiomycetidae</taxon>
        <taxon>Eurotiales</taxon>
        <taxon>Aspergillaceae</taxon>
        <taxon>Aspergillus</taxon>
        <taxon>Aspergillus subgen. Polypaecilum</taxon>
    </lineage>
</organism>
<reference evidence="4" key="1">
    <citation type="submission" date="2017-02" db="EMBL/GenBank/DDBJ databases">
        <authorList>
            <person name="Tafer H."/>
            <person name="Lopandic K."/>
        </authorList>
    </citation>
    <scope>NUCLEOTIDE SEQUENCE [LARGE SCALE GENOMIC DNA]</scope>
    <source>
        <strain evidence="4">CBS 366.77</strain>
    </source>
</reference>
<evidence type="ECO:0000259" key="2">
    <source>
        <dbReference type="Pfam" id="PF09073"/>
    </source>
</evidence>
<name>A0A3A2ZJJ7_9EURO</name>
<dbReference type="Proteomes" id="UP000266188">
    <property type="component" value="Unassembled WGS sequence"/>
</dbReference>
<dbReference type="STRING" id="2070753.A0A3A2ZJJ7"/>